<dbReference type="PANTHER" id="PTHR33986:SF15">
    <property type="entry name" value="MITOCHONDRIAL FISSION PROTEIN ELM1"/>
    <property type="match status" value="1"/>
</dbReference>
<dbReference type="AlphaFoldDB" id="A0A512H4D2"/>
<dbReference type="InterPro" id="IPR009367">
    <property type="entry name" value="Elm1-like"/>
</dbReference>
<accession>A0A512H4D2</accession>
<evidence type="ECO:0000313" key="2">
    <source>
        <dbReference type="Proteomes" id="UP000321567"/>
    </source>
</evidence>
<dbReference type="SUPFAM" id="SSF53756">
    <property type="entry name" value="UDP-Glycosyltransferase/glycogen phosphorylase"/>
    <property type="match status" value="1"/>
</dbReference>
<sequence length="344" mass="35973">MPAPEDPMTDPSPPAPIWAVTTGEAGNRSQAEGLAAALGEPWRALAGYPPRPWSWLPSPWAARAGLERLLGPGSDSFSPPWPAVIVACGRRAATLALATRARCRRAGAPAPFLVQILDPQVGVRHFDMVVAPAHDRLTGPNVVTTQGALHRLTRARLAAGAEAWAPRLAGLPRPLVAVLVGGASHACPFSPGHARALAETLAAFARAHGVGLVVTPSRRTGPDNAALIARALSPLGALVWDGTGPNPYDGMLALADAILVTEESVSMVSEACFPGKPVYTLPMPGGSARHARFLADLRGQGFIRPFGGALEPWSPPAPLDEAARVAALVRQRLGWPPRSRGAER</sequence>
<organism evidence="1 2">
    <name type="scientific">Pararhodospirillum oryzae</name>
    <dbReference type="NCBI Taxonomy" id="478448"/>
    <lineage>
        <taxon>Bacteria</taxon>
        <taxon>Pseudomonadati</taxon>
        <taxon>Pseudomonadota</taxon>
        <taxon>Alphaproteobacteria</taxon>
        <taxon>Rhodospirillales</taxon>
        <taxon>Rhodospirillaceae</taxon>
        <taxon>Pararhodospirillum</taxon>
    </lineage>
</organism>
<reference evidence="1 2" key="1">
    <citation type="submission" date="2019-07" db="EMBL/GenBank/DDBJ databases">
        <title>Whole genome shotgun sequence of Rhodospirillum oryzae NBRC 107573.</title>
        <authorList>
            <person name="Hosoyama A."/>
            <person name="Uohara A."/>
            <person name="Ohji S."/>
            <person name="Ichikawa N."/>
        </authorList>
    </citation>
    <scope>NUCLEOTIDE SEQUENCE [LARGE SCALE GENOMIC DNA]</scope>
    <source>
        <strain evidence="1 2">NBRC 107573</strain>
    </source>
</reference>
<evidence type="ECO:0008006" key="3">
    <source>
        <dbReference type="Google" id="ProtNLM"/>
    </source>
</evidence>
<name>A0A512H4D2_9PROT</name>
<proteinExistence type="predicted"/>
<gene>
    <name evidence="1" type="ORF">ROR02_04090</name>
</gene>
<comment type="caution">
    <text evidence="1">The sequence shown here is derived from an EMBL/GenBank/DDBJ whole genome shotgun (WGS) entry which is preliminary data.</text>
</comment>
<dbReference type="EMBL" id="BJZO01000006">
    <property type="protein sequence ID" value="GEO80278.1"/>
    <property type="molecule type" value="Genomic_DNA"/>
</dbReference>
<keyword evidence="2" id="KW-1185">Reference proteome</keyword>
<dbReference type="PANTHER" id="PTHR33986">
    <property type="entry name" value="OS02G0535700 PROTEIN"/>
    <property type="match status" value="1"/>
</dbReference>
<protein>
    <recommendedName>
        <fullName evidence="3">Nucleoside-diphosphate sugar epimerase</fullName>
    </recommendedName>
</protein>
<evidence type="ECO:0000313" key="1">
    <source>
        <dbReference type="EMBL" id="GEO80278.1"/>
    </source>
</evidence>
<dbReference type="Proteomes" id="UP000321567">
    <property type="component" value="Unassembled WGS sequence"/>
</dbReference>
<dbReference type="Pfam" id="PF06258">
    <property type="entry name" value="Mito_fiss_Elm1"/>
    <property type="match status" value="1"/>
</dbReference>